<dbReference type="GO" id="GO:0020037">
    <property type="term" value="F:heme binding"/>
    <property type="evidence" value="ECO:0007669"/>
    <property type="project" value="InterPro"/>
</dbReference>
<dbReference type="EMBL" id="NPIC01000001">
    <property type="protein sequence ID" value="RDL41626.1"/>
    <property type="molecule type" value="Genomic_DNA"/>
</dbReference>
<organism evidence="8 9">
    <name type="scientific">Venustampulla echinocandica</name>
    <dbReference type="NCBI Taxonomy" id="2656787"/>
    <lineage>
        <taxon>Eukaryota</taxon>
        <taxon>Fungi</taxon>
        <taxon>Dikarya</taxon>
        <taxon>Ascomycota</taxon>
        <taxon>Pezizomycotina</taxon>
        <taxon>Leotiomycetes</taxon>
        <taxon>Helotiales</taxon>
        <taxon>Pleuroascaceae</taxon>
        <taxon>Venustampulla</taxon>
    </lineage>
</organism>
<dbReference type="AlphaFoldDB" id="A0A370U1H5"/>
<comment type="caution">
    <text evidence="8">The sequence shown here is derived from an EMBL/GenBank/DDBJ whole genome shotgun (WGS) entry which is preliminary data.</text>
</comment>
<dbReference type="GO" id="GO:0004497">
    <property type="term" value="F:monooxygenase activity"/>
    <property type="evidence" value="ECO:0007669"/>
    <property type="project" value="UniProtKB-KW"/>
</dbReference>
<keyword evidence="7" id="KW-1133">Transmembrane helix</keyword>
<dbReference type="SUPFAM" id="SSF48264">
    <property type="entry name" value="Cytochrome P450"/>
    <property type="match status" value="1"/>
</dbReference>
<dbReference type="PRINTS" id="PR00463">
    <property type="entry name" value="EP450I"/>
</dbReference>
<feature type="transmembrane region" description="Helical" evidence="7">
    <location>
        <begin position="12"/>
        <end position="29"/>
    </location>
</feature>
<dbReference type="OrthoDB" id="1055148at2759"/>
<evidence type="ECO:0000256" key="5">
    <source>
        <dbReference type="PIRSR" id="PIRSR602401-1"/>
    </source>
</evidence>
<dbReference type="PROSITE" id="PS00086">
    <property type="entry name" value="CYTOCHROME_P450"/>
    <property type="match status" value="1"/>
</dbReference>
<name>A0A370U1H5_9HELO</name>
<evidence type="ECO:0000256" key="3">
    <source>
        <dbReference type="ARBA" id="ARBA00023002"/>
    </source>
</evidence>
<dbReference type="Gene3D" id="1.10.630.10">
    <property type="entry name" value="Cytochrome P450"/>
    <property type="match status" value="1"/>
</dbReference>
<gene>
    <name evidence="8" type="ORF">BP5553_01605</name>
</gene>
<dbReference type="InterPro" id="IPR036396">
    <property type="entry name" value="Cyt_P450_sf"/>
</dbReference>
<evidence type="ECO:0000256" key="7">
    <source>
        <dbReference type="SAM" id="Phobius"/>
    </source>
</evidence>
<dbReference type="InterPro" id="IPR050364">
    <property type="entry name" value="Cytochrome_P450_fung"/>
</dbReference>
<dbReference type="InterPro" id="IPR001128">
    <property type="entry name" value="Cyt_P450"/>
</dbReference>
<keyword evidence="5 6" id="KW-0349">Heme</keyword>
<dbReference type="GeneID" id="43594454"/>
<keyword evidence="6" id="KW-0503">Monooxygenase</keyword>
<keyword evidence="9" id="KW-1185">Reference proteome</keyword>
<sequence>MALITLLTPNTIYVAGIVLLTSLFIWIYNHAFGTDLPKLAGIPELPGSKPFYGHLKVLGNDHASAFQKYGEEQKADIVQARLGNRRIVVLNSFEAAQDWFVRNASATIDRPLFYTFHGILSTSQGGTIGTAPWSDSAKRRRTAVGAVMTRPAIQKLSSMLDLESNAVIEDMFLASKECSGRTDVPIDPRIFFQRQALNLTLMLCYANRISGIDDPLLFSILEVAHSVSSFRSTNNNPQDYVPLLRYLPANERTKTAVDDRNRRDVWLDELLSKVQLAVDEGRSVPCLSEGLLKDKTNAKLTKEEIKSINVSLVSGGFETLSTTSIAGLSFLTTPLGLEIQERAYTAIMAVYSSPQDAWEKCVTEEAVPYMVALAREMLRYYAAIPLLPPRQTMTEFNWRGKVIPKGLSVYVNAQAVNHDKTAYGDDADEFRPERWLDGRERDQPGLPHHYSFGAGSRVCPAVALSNRVIYATFIRLIVSFKVKAKEGAEPVTDYVNYNEDSSAQTAMPKRYQVVLEERQGRDVLLGNIAGSKKRTESLGF</sequence>
<dbReference type="GO" id="GO:0005506">
    <property type="term" value="F:iron ion binding"/>
    <property type="evidence" value="ECO:0007669"/>
    <property type="project" value="InterPro"/>
</dbReference>
<evidence type="ECO:0000256" key="1">
    <source>
        <dbReference type="ARBA" id="ARBA00010617"/>
    </source>
</evidence>
<keyword evidence="7" id="KW-0812">Transmembrane</keyword>
<dbReference type="InterPro" id="IPR002401">
    <property type="entry name" value="Cyt_P450_E_grp-I"/>
</dbReference>
<dbReference type="InterPro" id="IPR017972">
    <property type="entry name" value="Cyt_P450_CS"/>
</dbReference>
<reference evidence="8 9" key="1">
    <citation type="journal article" date="2018" name="IMA Fungus">
        <title>IMA Genome-F 9: Draft genome sequence of Annulohypoxylon stygium, Aspergillus mulundensis, Berkeleyomyces basicola (syn. Thielaviopsis basicola), Ceratocystis smalleyi, two Cercospora beticola strains, Coleophoma cylindrospora, Fusarium fracticaudum, Phialophora cf. hyalina, and Morchella septimelata.</title>
        <authorList>
            <person name="Wingfield B.D."/>
            <person name="Bills G.F."/>
            <person name="Dong Y."/>
            <person name="Huang W."/>
            <person name="Nel W.J."/>
            <person name="Swalarsk-Parry B.S."/>
            <person name="Vaghefi N."/>
            <person name="Wilken P.M."/>
            <person name="An Z."/>
            <person name="de Beer Z.W."/>
            <person name="De Vos L."/>
            <person name="Chen L."/>
            <person name="Duong T.A."/>
            <person name="Gao Y."/>
            <person name="Hammerbacher A."/>
            <person name="Kikkert J.R."/>
            <person name="Li Y."/>
            <person name="Li H."/>
            <person name="Li K."/>
            <person name="Li Q."/>
            <person name="Liu X."/>
            <person name="Ma X."/>
            <person name="Naidoo K."/>
            <person name="Pethybridge S.J."/>
            <person name="Sun J."/>
            <person name="Steenkamp E.T."/>
            <person name="van der Nest M.A."/>
            <person name="van Wyk S."/>
            <person name="Wingfield M.J."/>
            <person name="Xiong C."/>
            <person name="Yue Q."/>
            <person name="Zhang X."/>
        </authorList>
    </citation>
    <scope>NUCLEOTIDE SEQUENCE [LARGE SCALE GENOMIC DNA]</scope>
    <source>
        <strain evidence="8 9">BP 5553</strain>
    </source>
</reference>
<dbReference type="PANTHER" id="PTHR46300:SF9">
    <property type="entry name" value="P450, PUTATIVE-RELATED"/>
    <property type="match status" value="1"/>
</dbReference>
<dbReference type="Pfam" id="PF00067">
    <property type="entry name" value="p450"/>
    <property type="match status" value="1"/>
</dbReference>
<evidence type="ECO:0000313" key="9">
    <source>
        <dbReference type="Proteomes" id="UP000254866"/>
    </source>
</evidence>
<evidence type="ECO:0000256" key="4">
    <source>
        <dbReference type="ARBA" id="ARBA00023004"/>
    </source>
</evidence>
<keyword evidence="7" id="KW-0472">Membrane</keyword>
<evidence type="ECO:0000313" key="8">
    <source>
        <dbReference type="EMBL" id="RDL41626.1"/>
    </source>
</evidence>
<dbReference type="STRING" id="2656787.A0A370U1H5"/>
<dbReference type="GO" id="GO:0016705">
    <property type="term" value="F:oxidoreductase activity, acting on paired donors, with incorporation or reduction of molecular oxygen"/>
    <property type="evidence" value="ECO:0007669"/>
    <property type="project" value="InterPro"/>
</dbReference>
<keyword evidence="3 6" id="KW-0560">Oxidoreductase</keyword>
<comment type="cofactor">
    <cofactor evidence="5">
        <name>heme</name>
        <dbReference type="ChEBI" id="CHEBI:30413"/>
    </cofactor>
</comment>
<accession>A0A370U1H5</accession>
<evidence type="ECO:0000256" key="6">
    <source>
        <dbReference type="RuleBase" id="RU000461"/>
    </source>
</evidence>
<dbReference type="RefSeq" id="XP_031874282.1">
    <property type="nucleotide sequence ID" value="XM_032010228.1"/>
</dbReference>
<keyword evidence="2 5" id="KW-0479">Metal-binding</keyword>
<evidence type="ECO:0000256" key="2">
    <source>
        <dbReference type="ARBA" id="ARBA00022723"/>
    </source>
</evidence>
<dbReference type="PANTHER" id="PTHR46300">
    <property type="entry name" value="P450, PUTATIVE (EUROFUNG)-RELATED-RELATED"/>
    <property type="match status" value="1"/>
</dbReference>
<feature type="binding site" description="axial binding residue" evidence="5">
    <location>
        <position position="459"/>
    </location>
    <ligand>
        <name>heme</name>
        <dbReference type="ChEBI" id="CHEBI:30413"/>
    </ligand>
    <ligandPart>
        <name>Fe</name>
        <dbReference type="ChEBI" id="CHEBI:18248"/>
    </ligandPart>
</feature>
<comment type="similarity">
    <text evidence="1 6">Belongs to the cytochrome P450 family.</text>
</comment>
<dbReference type="Proteomes" id="UP000254866">
    <property type="component" value="Unassembled WGS sequence"/>
</dbReference>
<protein>
    <submittedName>
        <fullName evidence="8">Cytochrome P450</fullName>
    </submittedName>
</protein>
<proteinExistence type="inferred from homology"/>
<keyword evidence="4 5" id="KW-0408">Iron</keyword>